<dbReference type="InterPro" id="IPR010237">
    <property type="entry name" value="Pyr-5-nucltdase"/>
</dbReference>
<dbReference type="SFLD" id="SFLDS00003">
    <property type="entry name" value="Haloacid_Dehalogenase"/>
    <property type="match status" value="1"/>
</dbReference>
<keyword evidence="5" id="KW-1185">Reference proteome</keyword>
<dbReference type="SFLD" id="SFLDG01129">
    <property type="entry name" value="C1.5:_HAD__Beta-PGM__Phosphata"/>
    <property type="match status" value="1"/>
</dbReference>
<evidence type="ECO:0000313" key="5">
    <source>
        <dbReference type="Proteomes" id="UP000245942"/>
    </source>
</evidence>
<dbReference type="InterPro" id="IPR052791">
    <property type="entry name" value="SSM1_domain"/>
</dbReference>
<evidence type="ECO:0000256" key="2">
    <source>
        <dbReference type="SAM" id="MobiDB-lite"/>
    </source>
</evidence>
<feature type="compositionally biased region" description="Polar residues" evidence="2">
    <location>
        <begin position="888"/>
        <end position="906"/>
    </location>
</feature>
<dbReference type="InterPro" id="IPR036047">
    <property type="entry name" value="F-box-like_dom_sf"/>
</dbReference>
<dbReference type="SUPFAM" id="SSF50978">
    <property type="entry name" value="WD40 repeat-like"/>
    <property type="match status" value="1"/>
</dbReference>
<feature type="region of interest" description="Disordered" evidence="2">
    <location>
        <begin position="699"/>
        <end position="835"/>
    </location>
</feature>
<dbReference type="GO" id="GO:0008252">
    <property type="term" value="F:nucleotidase activity"/>
    <property type="evidence" value="ECO:0007669"/>
    <property type="project" value="TreeGrafter"/>
</dbReference>
<dbReference type="Pfam" id="PF00702">
    <property type="entry name" value="Hydrolase"/>
    <property type="match status" value="1"/>
</dbReference>
<dbReference type="SUPFAM" id="SSF56784">
    <property type="entry name" value="HAD-like"/>
    <property type="match status" value="1"/>
</dbReference>
<dbReference type="GO" id="GO:0009166">
    <property type="term" value="P:nucleotide catabolic process"/>
    <property type="evidence" value="ECO:0007669"/>
    <property type="project" value="TreeGrafter"/>
</dbReference>
<feature type="region of interest" description="Disordered" evidence="2">
    <location>
        <begin position="1"/>
        <end position="70"/>
    </location>
</feature>
<dbReference type="Pfam" id="PF12937">
    <property type="entry name" value="F-box-like"/>
    <property type="match status" value="1"/>
</dbReference>
<feature type="compositionally biased region" description="Polar residues" evidence="2">
    <location>
        <begin position="737"/>
        <end position="748"/>
    </location>
</feature>
<dbReference type="PROSITE" id="PS50294">
    <property type="entry name" value="WD_REPEATS_REGION"/>
    <property type="match status" value="1"/>
</dbReference>
<dbReference type="AlphaFoldDB" id="A0A316U868"/>
<dbReference type="InterPro" id="IPR006439">
    <property type="entry name" value="HAD-SF_hydro_IA"/>
</dbReference>
<gene>
    <name evidence="4" type="ORF">BCV69DRAFT_270292</name>
</gene>
<dbReference type="SMART" id="SM00320">
    <property type="entry name" value="WD40"/>
    <property type="match status" value="2"/>
</dbReference>
<keyword evidence="1" id="KW-0853">WD repeat</keyword>
<protein>
    <recommendedName>
        <fullName evidence="3">F-box domain-containing protein</fullName>
    </recommendedName>
</protein>
<dbReference type="Gene3D" id="1.20.1280.50">
    <property type="match status" value="1"/>
</dbReference>
<reference evidence="4 5" key="1">
    <citation type="journal article" date="2018" name="Mol. Biol. Evol.">
        <title>Broad Genomic Sampling Reveals a Smut Pathogenic Ancestry of the Fungal Clade Ustilaginomycotina.</title>
        <authorList>
            <person name="Kijpornyongpan T."/>
            <person name="Mondo S.J."/>
            <person name="Barry K."/>
            <person name="Sandor L."/>
            <person name="Lee J."/>
            <person name="Lipzen A."/>
            <person name="Pangilinan J."/>
            <person name="LaButti K."/>
            <person name="Hainaut M."/>
            <person name="Henrissat B."/>
            <person name="Grigoriev I.V."/>
            <person name="Spatafora J.W."/>
            <person name="Aime M.C."/>
        </authorList>
    </citation>
    <scope>NUCLEOTIDE SEQUENCE [LARGE SCALE GENOMIC DNA]</scope>
    <source>
        <strain evidence="4 5">MCA 4718</strain>
    </source>
</reference>
<dbReference type="InterPro" id="IPR001680">
    <property type="entry name" value="WD40_rpt"/>
</dbReference>
<dbReference type="PANTHER" id="PTHR47438">
    <property type="entry name" value="PHOSPHATE METABOLISM PROTEIN 8-RELATED"/>
    <property type="match status" value="1"/>
</dbReference>
<feature type="repeat" description="WD" evidence="1">
    <location>
        <begin position="472"/>
        <end position="512"/>
    </location>
</feature>
<organism evidence="4 5">
    <name type="scientific">Pseudomicrostroma glucosiphilum</name>
    <dbReference type="NCBI Taxonomy" id="1684307"/>
    <lineage>
        <taxon>Eukaryota</taxon>
        <taxon>Fungi</taxon>
        <taxon>Dikarya</taxon>
        <taxon>Basidiomycota</taxon>
        <taxon>Ustilaginomycotina</taxon>
        <taxon>Exobasidiomycetes</taxon>
        <taxon>Microstromatales</taxon>
        <taxon>Microstromatales incertae sedis</taxon>
        <taxon>Pseudomicrostroma</taxon>
    </lineage>
</organism>
<dbReference type="InterPro" id="IPR015943">
    <property type="entry name" value="WD40/YVTN_repeat-like_dom_sf"/>
</dbReference>
<feature type="compositionally biased region" description="Basic and acidic residues" evidence="2">
    <location>
        <begin position="22"/>
        <end position="31"/>
    </location>
</feature>
<sequence>MPLSSPSPRKASGKSASPSPRKSADVSKTSRQEQPASNVRPLQAGEPGIGPSSSDLTLRNGTLSTDSRVEQVGRRTGVGYAGLNVSAEDLENANADDPRAIVWFDIDNTLYHKSTRIAQLMGQRIHAYFLGLGLPEAEAKALHTKYYKEHGLAIRGLLKHHRDIDPLDYDRRVDGSLPLDELLKPEAELTALLRDLDRTKCRVFALTNAYKSHALRCIRLLGLEDFFDGALYCDYAAGPLFCCKPDLGYYHAAAEIVGTRDTTKFYFVDDSEKNIRAAKELGWQSAVFYNEPEPENEAAQRARGVQETQEEREAVDTLNYGGLTMNGSAQYLDEKAVTQQVRSLSVSQRLKLFDIILTSALPSEIPSMQRAWKRYMSSTKDVVSTIPEGLCIAIFQKLPIRELLRCRLVSKKWLRIASHPQLWRSHALALTESDTDALIPPEDERHWEDIVKNLYLRERNWSLGLAQTVQLCEGHTGFVTSMKLRGKDTLVTGSYDGTIRIWKLSSSEAPVCKKEIKAEKIACLDFVLMGRGQGIIAAGLYDVGRTLMFDLRTGEQLQTLAGHNKGIRHVAVNQSYVVSTGQDKSICVFDHRTGERIIRFGQQLNVSLGVCLVDTDKLVAVTVDGIIRSFSIRTKKMLGEFDISKLSGARGEHADAMKALTGDGGMLSWFAADGTSLTVASKSLVAHLQWREHIVPVRARKDSAESSYSASPRPGAESKASSSSSVSTVSTPARRSGTSTPVRITTSKGEAPFTTSKPSSRSAAPPQSPVTARSSLSPSTPGRPTSVRTAVTSPTPAVSLRASQANVTPSKFGSSPSIQSFGRTESSTSLDDAETAATRLAPDLTIPPRLTSVLRTPEAAVGVVDPQKRRMVCANRFTSRAGVERRLYTSTYTDSQEGGSEATADQTGGPADRFVPIRGAWEARAAELSTPERNPMAMVLDHESIVVGCSDGLVYRIGFVGEEHSPSFNKAVETAPVSEVGDATITDLIQLRGVEGWKDLFLPEGTKDDHPGRVKVDLVKKVGLR</sequence>
<dbReference type="NCBIfam" id="TIGR01509">
    <property type="entry name" value="HAD-SF-IA-v3"/>
    <property type="match status" value="1"/>
</dbReference>
<proteinExistence type="predicted"/>
<accession>A0A316U868</accession>
<dbReference type="InterPro" id="IPR036412">
    <property type="entry name" value="HAD-like_sf"/>
</dbReference>
<dbReference type="InterPro" id="IPR036322">
    <property type="entry name" value="WD40_repeat_dom_sf"/>
</dbReference>
<dbReference type="Pfam" id="PF00400">
    <property type="entry name" value="WD40"/>
    <property type="match status" value="2"/>
</dbReference>
<evidence type="ECO:0000256" key="1">
    <source>
        <dbReference type="PROSITE-ProRule" id="PRU00221"/>
    </source>
</evidence>
<feature type="compositionally biased region" description="Polar residues" evidence="2">
    <location>
        <begin position="770"/>
        <end position="830"/>
    </location>
</feature>
<feature type="region of interest" description="Disordered" evidence="2">
    <location>
        <begin position="888"/>
        <end position="911"/>
    </location>
</feature>
<dbReference type="PROSITE" id="PS50082">
    <property type="entry name" value="WD_REPEATS_2"/>
    <property type="match status" value="2"/>
</dbReference>
<feature type="compositionally biased region" description="Low complexity" evidence="2">
    <location>
        <begin position="718"/>
        <end position="736"/>
    </location>
</feature>
<name>A0A316U868_9BASI</name>
<dbReference type="PROSITE" id="PS50181">
    <property type="entry name" value="FBOX"/>
    <property type="match status" value="1"/>
</dbReference>
<feature type="compositionally biased region" description="Low complexity" evidence="2">
    <location>
        <begin position="756"/>
        <end position="765"/>
    </location>
</feature>
<dbReference type="GO" id="GO:0006206">
    <property type="term" value="P:pyrimidine nucleobase metabolic process"/>
    <property type="evidence" value="ECO:0007669"/>
    <property type="project" value="TreeGrafter"/>
</dbReference>
<evidence type="ECO:0000259" key="3">
    <source>
        <dbReference type="PROSITE" id="PS50181"/>
    </source>
</evidence>
<dbReference type="InterPro" id="IPR023214">
    <property type="entry name" value="HAD_sf"/>
</dbReference>
<dbReference type="SFLD" id="SFLDG01132">
    <property type="entry name" value="C1.5.3:_5'-Nucleotidase_Like"/>
    <property type="match status" value="1"/>
</dbReference>
<dbReference type="Proteomes" id="UP000245942">
    <property type="component" value="Unassembled WGS sequence"/>
</dbReference>
<dbReference type="EMBL" id="KZ819327">
    <property type="protein sequence ID" value="PWN20661.1"/>
    <property type="molecule type" value="Genomic_DNA"/>
</dbReference>
<dbReference type="Gene3D" id="1.10.150.450">
    <property type="match status" value="1"/>
</dbReference>
<dbReference type="Gene3D" id="3.40.50.1000">
    <property type="entry name" value="HAD superfamily/HAD-like"/>
    <property type="match status" value="1"/>
</dbReference>
<dbReference type="InterPro" id="IPR001810">
    <property type="entry name" value="F-box_dom"/>
</dbReference>
<dbReference type="SUPFAM" id="SSF81383">
    <property type="entry name" value="F-box domain"/>
    <property type="match status" value="1"/>
</dbReference>
<dbReference type="NCBIfam" id="TIGR01993">
    <property type="entry name" value="Pyr-5-nucltdase"/>
    <property type="match status" value="1"/>
</dbReference>
<dbReference type="GeneID" id="37012655"/>
<dbReference type="STRING" id="1684307.A0A316U868"/>
<feature type="domain" description="F-box" evidence="3">
    <location>
        <begin position="380"/>
        <end position="426"/>
    </location>
</feature>
<feature type="compositionally biased region" description="Polar residues" evidence="2">
    <location>
        <begin position="51"/>
        <end position="66"/>
    </location>
</feature>
<dbReference type="Gene3D" id="2.130.10.10">
    <property type="entry name" value="YVTN repeat-like/Quinoprotein amine dehydrogenase"/>
    <property type="match status" value="1"/>
</dbReference>
<dbReference type="SMART" id="SM00256">
    <property type="entry name" value="FBOX"/>
    <property type="match status" value="1"/>
</dbReference>
<dbReference type="RefSeq" id="XP_025347821.1">
    <property type="nucleotide sequence ID" value="XM_025490921.1"/>
</dbReference>
<feature type="repeat" description="WD" evidence="1">
    <location>
        <begin position="560"/>
        <end position="599"/>
    </location>
</feature>
<dbReference type="PANTHER" id="PTHR47438:SF1">
    <property type="entry name" value="PHOSPHATE METABOLISM PROTEIN 8-RELATED"/>
    <property type="match status" value="1"/>
</dbReference>
<evidence type="ECO:0000313" key="4">
    <source>
        <dbReference type="EMBL" id="PWN20661.1"/>
    </source>
</evidence>
<dbReference type="OrthoDB" id="1065058at2759"/>